<dbReference type="InterPro" id="IPR043708">
    <property type="entry name" value="DUF5648"/>
</dbReference>
<dbReference type="PROSITE" id="PS51257">
    <property type="entry name" value="PROKAR_LIPOPROTEIN"/>
    <property type="match status" value="1"/>
</dbReference>
<keyword evidence="3" id="KW-1185">Reference proteome</keyword>
<reference evidence="2 3" key="1">
    <citation type="submission" date="2023-11" db="EMBL/GenBank/DDBJ databases">
        <title>Analysis of the Genomes of Mucilaginibacter gossypii cycad 4 and M. sabulilitoris SNA2: microbes with the potential for plant growth promotion.</title>
        <authorList>
            <person name="Hirsch A.M."/>
            <person name="Humm E."/>
            <person name="Rubbi M."/>
            <person name="Del Vecchio G."/>
            <person name="Ha S.M."/>
            <person name="Pellegrini M."/>
            <person name="Gunsalus R.P."/>
        </authorList>
    </citation>
    <scope>NUCLEOTIDE SEQUENCE [LARGE SCALE GENOMIC DNA]</scope>
    <source>
        <strain evidence="2 3">SNA2</strain>
    </source>
</reference>
<organism evidence="2 3">
    <name type="scientific">Mucilaginibacter sabulilitoris</name>
    <dbReference type="NCBI Taxonomy" id="1173583"/>
    <lineage>
        <taxon>Bacteria</taxon>
        <taxon>Pseudomonadati</taxon>
        <taxon>Bacteroidota</taxon>
        <taxon>Sphingobacteriia</taxon>
        <taxon>Sphingobacteriales</taxon>
        <taxon>Sphingobacteriaceae</taxon>
        <taxon>Mucilaginibacter</taxon>
    </lineage>
</organism>
<dbReference type="RefSeq" id="WP_321562788.1">
    <property type="nucleotide sequence ID" value="NZ_CP139558.1"/>
</dbReference>
<dbReference type="Pfam" id="PF18885">
    <property type="entry name" value="DUF5648"/>
    <property type="match status" value="1"/>
</dbReference>
<dbReference type="Proteomes" id="UP001324380">
    <property type="component" value="Chromosome"/>
</dbReference>
<sequence>MKPKLNLLLAGFLIIITSCQKSNSNLSSEKQNQTAFEPIKISYKDTTSVYRLFKPFKTSEKDDLSKLELQSASAKIALPRVQLTYKGNGTYDVILWNNQNNERLDCTYTFYSNGIPAPIPQYNRMSYEVTDPAIVFKWETPAAGNYKFVIYYHTGVDAGRTAELPVTIYNQPVPPPGRLALYRYINPYTGHHIYTTNWQELASGSQLFVFEKVQGYILPSSGPNTLLIYRYYNRASDDHWLSTSTAGASGYVREGGVGYIDLAPTSDSTLPLIEYFSTTHGHAYVTPPETLPAPDVMGGTLGYLASPQ</sequence>
<evidence type="ECO:0000313" key="3">
    <source>
        <dbReference type="Proteomes" id="UP001324380"/>
    </source>
</evidence>
<protein>
    <recommendedName>
        <fullName evidence="1">DUF5648 domain-containing protein</fullName>
    </recommendedName>
</protein>
<name>A0ABZ0TLF7_9SPHI</name>
<gene>
    <name evidence="2" type="ORF">SNE25_30515</name>
</gene>
<accession>A0ABZ0TLF7</accession>
<dbReference type="EMBL" id="CP139558">
    <property type="protein sequence ID" value="WPU93654.1"/>
    <property type="molecule type" value="Genomic_DNA"/>
</dbReference>
<proteinExistence type="predicted"/>
<evidence type="ECO:0000313" key="2">
    <source>
        <dbReference type="EMBL" id="WPU93654.1"/>
    </source>
</evidence>
<feature type="domain" description="DUF5648" evidence="1">
    <location>
        <begin position="177"/>
        <end position="254"/>
    </location>
</feature>
<evidence type="ECO:0000259" key="1">
    <source>
        <dbReference type="Pfam" id="PF18885"/>
    </source>
</evidence>